<dbReference type="Pfam" id="PF13598">
    <property type="entry name" value="DUF4139"/>
    <property type="match status" value="1"/>
</dbReference>
<sequence length="623" mass="68916">MSVQQETVPHTVSLVASENSKITNINLYSGRAEITRLFKFEIKAGQNKVTILGLPWSLEKNSLRVEGRGNASIHDISISQTPRPSRKSTSIASTHARNPLKRQQEELNSELANTQQVRAALNNFLGIVSDRGFETSQLEGTLDTYFTLARKIGIRVLDIEKELLELGERIVQEENNNRMAPFSPSWQASIDVHGKVDESVRIYLKYAVHNADWSATYDIRVDTQAKQKAVTIIYKAVITQNTGESWDNAPLTLETAKPSFGIQLPNLFPWRIMPVQHIDLMKGRQTVGPRRYYSRSPARRHAGSPARRSRSRSRRRARDSLSARSDRRRSRSPFYALTDEEAEPALVHQTVAVSDKGNVTATFRVPGAINIPSDTGKHTITVSQLNLDADLMWFAIPAVDTRAHIKAKIKNDSEYSFIPGPANIYVDGSFSATTSISAISPQEVFECPLGLDTSIRFIYHPREKKATQSGFYSKTSTQSFTQRISVINKKSAAISNLKVVDRIPISEDEQIEVKLISPQLIPIPSTKASGKLSAPTSSQSTLTSKPATASPSSTPAWLRPIRLSENVTAQWDGIDDPAAGAGLNATGKNGKFSWLVSIPSQTTMSLALHFEVNYPENLAIQGL</sequence>
<evidence type="ECO:0000259" key="2">
    <source>
        <dbReference type="Pfam" id="PF13598"/>
    </source>
</evidence>
<evidence type="ECO:0008006" key="6">
    <source>
        <dbReference type="Google" id="ProtNLM"/>
    </source>
</evidence>
<comment type="caution">
    <text evidence="4">The sequence shown here is derived from an EMBL/GenBank/DDBJ whole genome shotgun (WGS) entry which is preliminary data.</text>
</comment>
<feature type="compositionally biased region" description="Low complexity" evidence="1">
    <location>
        <begin position="540"/>
        <end position="555"/>
    </location>
</feature>
<evidence type="ECO:0000313" key="4">
    <source>
        <dbReference type="EMBL" id="PPQ89452.1"/>
    </source>
</evidence>
<keyword evidence="5" id="KW-1185">Reference proteome</keyword>
<dbReference type="Pfam" id="PF13600">
    <property type="entry name" value="DUF4140"/>
    <property type="match status" value="1"/>
</dbReference>
<protein>
    <recommendedName>
        <fullName evidence="6">DUF4139 domain-containing protein</fullName>
    </recommendedName>
</protein>
<dbReference type="EMBL" id="NHYD01001877">
    <property type="protein sequence ID" value="PPQ89452.1"/>
    <property type="molecule type" value="Genomic_DNA"/>
</dbReference>
<reference evidence="4 5" key="1">
    <citation type="journal article" date="2018" name="Evol. Lett.">
        <title>Horizontal gene cluster transfer increased hallucinogenic mushroom diversity.</title>
        <authorList>
            <person name="Reynolds H.T."/>
            <person name="Vijayakumar V."/>
            <person name="Gluck-Thaler E."/>
            <person name="Korotkin H.B."/>
            <person name="Matheny P.B."/>
            <person name="Slot J.C."/>
        </authorList>
    </citation>
    <scope>NUCLEOTIDE SEQUENCE [LARGE SCALE GENOMIC DNA]</scope>
    <source>
        <strain evidence="4 5">2631</strain>
    </source>
</reference>
<dbReference type="InterPro" id="IPR011935">
    <property type="entry name" value="CHP02231"/>
</dbReference>
<feature type="domain" description="DUF4140" evidence="3">
    <location>
        <begin position="26"/>
        <end position="125"/>
    </location>
</feature>
<dbReference type="PANTHER" id="PTHR31005:SF8">
    <property type="entry name" value="DUF4139 DOMAIN-CONTAINING PROTEIN"/>
    <property type="match status" value="1"/>
</dbReference>
<dbReference type="Proteomes" id="UP000283269">
    <property type="component" value="Unassembled WGS sequence"/>
</dbReference>
<dbReference type="OrthoDB" id="10068793at2759"/>
<evidence type="ECO:0000259" key="3">
    <source>
        <dbReference type="Pfam" id="PF13600"/>
    </source>
</evidence>
<proteinExistence type="predicted"/>
<evidence type="ECO:0000256" key="1">
    <source>
        <dbReference type="SAM" id="MobiDB-lite"/>
    </source>
</evidence>
<name>A0A409XFA3_PSICY</name>
<dbReference type="AlphaFoldDB" id="A0A409XFA3"/>
<accession>A0A409XFA3</accession>
<dbReference type="STRING" id="93625.A0A409XFA3"/>
<dbReference type="InterPro" id="IPR025554">
    <property type="entry name" value="DUF4140"/>
</dbReference>
<feature type="region of interest" description="Disordered" evidence="1">
    <location>
        <begin position="289"/>
        <end position="335"/>
    </location>
</feature>
<feature type="compositionally biased region" description="Polar residues" evidence="1">
    <location>
        <begin position="77"/>
        <end position="96"/>
    </location>
</feature>
<feature type="region of interest" description="Disordered" evidence="1">
    <location>
        <begin position="527"/>
        <end position="555"/>
    </location>
</feature>
<dbReference type="PANTHER" id="PTHR31005">
    <property type="entry name" value="DUF4139 DOMAIN-CONTAINING PROTEIN"/>
    <property type="match status" value="1"/>
</dbReference>
<organism evidence="4 5">
    <name type="scientific">Psilocybe cyanescens</name>
    <dbReference type="NCBI Taxonomy" id="93625"/>
    <lineage>
        <taxon>Eukaryota</taxon>
        <taxon>Fungi</taxon>
        <taxon>Dikarya</taxon>
        <taxon>Basidiomycota</taxon>
        <taxon>Agaricomycotina</taxon>
        <taxon>Agaricomycetes</taxon>
        <taxon>Agaricomycetidae</taxon>
        <taxon>Agaricales</taxon>
        <taxon>Agaricineae</taxon>
        <taxon>Strophariaceae</taxon>
        <taxon>Psilocybe</taxon>
    </lineage>
</organism>
<feature type="region of interest" description="Disordered" evidence="1">
    <location>
        <begin position="74"/>
        <end position="100"/>
    </location>
</feature>
<dbReference type="InterPro" id="IPR037291">
    <property type="entry name" value="DUF4139"/>
</dbReference>
<feature type="compositionally biased region" description="Basic residues" evidence="1">
    <location>
        <begin position="297"/>
        <end position="317"/>
    </location>
</feature>
<evidence type="ECO:0000313" key="5">
    <source>
        <dbReference type="Proteomes" id="UP000283269"/>
    </source>
</evidence>
<gene>
    <name evidence="4" type="ORF">CVT25_012831</name>
</gene>
<dbReference type="NCBIfam" id="TIGR02231">
    <property type="entry name" value="mucoidy inhibitor MuiA family protein"/>
    <property type="match status" value="1"/>
</dbReference>
<dbReference type="InParanoid" id="A0A409XFA3"/>
<feature type="domain" description="DUF4139" evidence="2">
    <location>
        <begin position="204"/>
        <end position="616"/>
    </location>
</feature>